<organism evidence="2 3">
    <name type="scientific">Clostridium perfringens</name>
    <dbReference type="NCBI Taxonomy" id="1502"/>
    <lineage>
        <taxon>Bacteria</taxon>
        <taxon>Bacillati</taxon>
        <taxon>Bacillota</taxon>
        <taxon>Clostridia</taxon>
        <taxon>Eubacteriales</taxon>
        <taxon>Clostridiaceae</taxon>
        <taxon>Clostridium</taxon>
    </lineage>
</organism>
<dbReference type="PATRIC" id="fig|1502.174.peg.2151"/>
<dbReference type="EMBL" id="LRPU01000110">
    <property type="protein sequence ID" value="KXA10123.1"/>
    <property type="molecule type" value="Genomic_DNA"/>
</dbReference>
<comment type="caution">
    <text evidence="2">The sequence shown here is derived from an EMBL/GenBank/DDBJ whole genome shotgun (WGS) entry which is preliminary data.</text>
</comment>
<sequence>MLLINNIDISNFKAKLLSRKIKPAKLSNFNSWNKGSLTPFIDNNFFESYKEIDLEFDILCQNANELETMKSNLISEIKKSILKFNDINLKYQVFLDGEPDISYVMPGNEILKLKLLGYCFGDEIIENLNKISNKEITNPGNSKTPVIVEIVPSIDIIDLTINGLANDPITIKNLHVNKKIIIDSKEGTVLEEGVNKFKDTEDFWEFPFLIPGTNTITLSKSNCDVTIRYEPRYL</sequence>
<dbReference type="RefSeq" id="WP_060796162.1">
    <property type="nucleotide sequence ID" value="NZ_KQ956249.1"/>
</dbReference>
<proteinExistence type="predicted"/>
<reference evidence="2 3" key="1">
    <citation type="submission" date="2016-01" db="EMBL/GenBank/DDBJ databases">
        <authorList>
            <person name="Oliw E.H."/>
        </authorList>
    </citation>
    <scope>NUCLEOTIDE SEQUENCE [LARGE SCALE GENOMIC DNA]</scope>
    <source>
        <strain evidence="2 3">MJR7757A</strain>
    </source>
</reference>
<dbReference type="Pfam" id="PF22768">
    <property type="entry name" value="SPP1_Dit"/>
    <property type="match status" value="1"/>
</dbReference>
<name>A0A133N1P5_CLOPF</name>
<dbReference type="InterPro" id="IPR054738">
    <property type="entry name" value="Siphovirus-type_tail_C"/>
</dbReference>
<protein>
    <recommendedName>
        <fullName evidence="1">Siphovirus-type tail component C-terminal domain-containing protein</fullName>
    </recommendedName>
</protein>
<dbReference type="AlphaFoldDB" id="A0A133N1P5"/>
<accession>A0A133N1P5</accession>
<dbReference type="Proteomes" id="UP000070646">
    <property type="component" value="Unassembled WGS sequence"/>
</dbReference>
<feature type="domain" description="Siphovirus-type tail component C-terminal" evidence="1">
    <location>
        <begin position="140"/>
        <end position="233"/>
    </location>
</feature>
<gene>
    <name evidence="2" type="ORF">HMPREF3222_02137</name>
</gene>
<evidence type="ECO:0000313" key="3">
    <source>
        <dbReference type="Proteomes" id="UP000070646"/>
    </source>
</evidence>
<evidence type="ECO:0000259" key="1">
    <source>
        <dbReference type="Pfam" id="PF22768"/>
    </source>
</evidence>
<evidence type="ECO:0000313" key="2">
    <source>
        <dbReference type="EMBL" id="KXA10123.1"/>
    </source>
</evidence>